<dbReference type="InterPro" id="IPR027417">
    <property type="entry name" value="P-loop_NTPase"/>
</dbReference>
<dbReference type="InterPro" id="IPR014016">
    <property type="entry name" value="UvrD-like_ATP-bd"/>
</dbReference>
<dbReference type="EMBL" id="PQWO01000007">
    <property type="protein sequence ID" value="PZD72933.1"/>
    <property type="molecule type" value="Genomic_DNA"/>
</dbReference>
<dbReference type="InterPro" id="IPR000212">
    <property type="entry name" value="DNA_helicase_UvrD/REP"/>
</dbReference>
<evidence type="ECO:0000256" key="4">
    <source>
        <dbReference type="ARBA" id="ARBA00022840"/>
    </source>
</evidence>
<comment type="caution">
    <text evidence="11">The sequence shown here is derived from an EMBL/GenBank/DDBJ whole genome shotgun (WGS) entry which is preliminary data.</text>
</comment>
<evidence type="ECO:0000256" key="2">
    <source>
        <dbReference type="ARBA" id="ARBA00022801"/>
    </source>
</evidence>
<keyword evidence="2 9" id="KW-0378">Hydrolase</keyword>
<dbReference type="GO" id="GO:0005829">
    <property type="term" value="C:cytosol"/>
    <property type="evidence" value="ECO:0007669"/>
    <property type="project" value="TreeGrafter"/>
</dbReference>
<dbReference type="GO" id="GO:0000725">
    <property type="term" value="P:recombinational repair"/>
    <property type="evidence" value="ECO:0007669"/>
    <property type="project" value="TreeGrafter"/>
</dbReference>
<dbReference type="Proteomes" id="UP000248857">
    <property type="component" value="Unassembled WGS sequence"/>
</dbReference>
<dbReference type="SUPFAM" id="SSF143011">
    <property type="entry name" value="RelE-like"/>
    <property type="match status" value="1"/>
</dbReference>
<proteinExistence type="predicted"/>
<organism evidence="11 12">
    <name type="scientific">Acaryochloris thomasi RCC1774</name>
    <dbReference type="NCBI Taxonomy" id="1764569"/>
    <lineage>
        <taxon>Bacteria</taxon>
        <taxon>Bacillati</taxon>
        <taxon>Cyanobacteriota</taxon>
        <taxon>Cyanophyceae</taxon>
        <taxon>Acaryochloridales</taxon>
        <taxon>Acaryochloridaceae</taxon>
        <taxon>Acaryochloris</taxon>
        <taxon>Acaryochloris thomasi</taxon>
    </lineage>
</organism>
<dbReference type="Pfam" id="PF00580">
    <property type="entry name" value="UvrD-helicase"/>
    <property type="match status" value="1"/>
</dbReference>
<name>A0A2W1JH69_9CYAN</name>
<gene>
    <name evidence="11" type="primary">yjcD</name>
    <name evidence="11" type="ORF">C1752_02749</name>
</gene>
<keyword evidence="5" id="KW-0413">Isomerase</keyword>
<evidence type="ECO:0000256" key="8">
    <source>
        <dbReference type="ARBA" id="ARBA00048988"/>
    </source>
</evidence>
<dbReference type="InterPro" id="IPR014017">
    <property type="entry name" value="DNA_helicase_UvrD-like_C"/>
</dbReference>
<evidence type="ECO:0000256" key="1">
    <source>
        <dbReference type="ARBA" id="ARBA00022741"/>
    </source>
</evidence>
<evidence type="ECO:0000259" key="10">
    <source>
        <dbReference type="PROSITE" id="PS51198"/>
    </source>
</evidence>
<dbReference type="Gene3D" id="3.40.50.300">
    <property type="entry name" value="P-loop containing nucleotide triphosphate hydrolases"/>
    <property type="match status" value="2"/>
</dbReference>
<keyword evidence="1 9" id="KW-0547">Nucleotide-binding</keyword>
<dbReference type="GO" id="GO:0005524">
    <property type="term" value="F:ATP binding"/>
    <property type="evidence" value="ECO:0007669"/>
    <property type="project" value="UniProtKB-UniRule"/>
</dbReference>
<evidence type="ECO:0000256" key="3">
    <source>
        <dbReference type="ARBA" id="ARBA00022806"/>
    </source>
</evidence>
<dbReference type="GO" id="GO:0043138">
    <property type="term" value="F:3'-5' DNA helicase activity"/>
    <property type="evidence" value="ECO:0007669"/>
    <property type="project" value="UniProtKB-EC"/>
</dbReference>
<feature type="domain" description="UvrD-like helicase ATP-binding" evidence="10">
    <location>
        <begin position="216"/>
        <end position="521"/>
    </location>
</feature>
<dbReference type="SUPFAM" id="SSF52540">
    <property type="entry name" value="P-loop containing nucleoside triphosphate hydrolases"/>
    <property type="match status" value="1"/>
</dbReference>
<keyword evidence="12" id="KW-1185">Reference proteome</keyword>
<dbReference type="PROSITE" id="PS51198">
    <property type="entry name" value="UVRD_HELICASE_ATP_BIND"/>
    <property type="match status" value="1"/>
</dbReference>
<dbReference type="AlphaFoldDB" id="A0A2W1JH69"/>
<dbReference type="PANTHER" id="PTHR11070">
    <property type="entry name" value="UVRD / RECB / PCRA DNA HELICASE FAMILY MEMBER"/>
    <property type="match status" value="1"/>
</dbReference>
<comment type="catalytic activity">
    <reaction evidence="6">
        <text>Couples ATP hydrolysis with the unwinding of duplex DNA by translocating in the 3'-5' direction.</text>
        <dbReference type="EC" id="5.6.2.4"/>
    </reaction>
</comment>
<protein>
    <recommendedName>
        <fullName evidence="7">DNA 3'-5' helicase</fullName>
        <ecNumber evidence="7">5.6.2.4</ecNumber>
    </recommendedName>
</protein>
<dbReference type="OrthoDB" id="9810135at2"/>
<dbReference type="RefSeq" id="WP_110986453.1">
    <property type="nucleotide sequence ID" value="NZ_CAWNWM010000007.1"/>
</dbReference>
<dbReference type="GO" id="GO:0016887">
    <property type="term" value="F:ATP hydrolysis activity"/>
    <property type="evidence" value="ECO:0007669"/>
    <property type="project" value="RHEA"/>
</dbReference>
<evidence type="ECO:0000256" key="9">
    <source>
        <dbReference type="PROSITE-ProRule" id="PRU00560"/>
    </source>
</evidence>
<evidence type="ECO:0000256" key="7">
    <source>
        <dbReference type="ARBA" id="ARBA00034808"/>
    </source>
</evidence>
<reference evidence="11 12" key="1">
    <citation type="journal article" date="2018" name="Sci. Rep.">
        <title>A novel species of the marine cyanobacterium Acaryochloris with a unique pigment content and lifestyle.</title>
        <authorList>
            <person name="Partensky F."/>
            <person name="Six C."/>
            <person name="Ratin M."/>
            <person name="Garczarek L."/>
            <person name="Vaulot D."/>
            <person name="Probert I."/>
            <person name="Calteau A."/>
            <person name="Gourvil P."/>
            <person name="Marie D."/>
            <person name="Grebert T."/>
            <person name="Bouchier C."/>
            <person name="Le Panse S."/>
            <person name="Gachenot M."/>
            <person name="Rodriguez F."/>
            <person name="Garrido J.L."/>
        </authorList>
    </citation>
    <scope>NUCLEOTIDE SEQUENCE [LARGE SCALE GENOMIC DNA]</scope>
    <source>
        <strain evidence="11 12">RCC1774</strain>
    </source>
</reference>
<dbReference type="GO" id="GO:0003677">
    <property type="term" value="F:DNA binding"/>
    <property type="evidence" value="ECO:0007669"/>
    <property type="project" value="InterPro"/>
</dbReference>
<keyword evidence="4 9" id="KW-0067">ATP-binding</keyword>
<evidence type="ECO:0000313" key="11">
    <source>
        <dbReference type="EMBL" id="PZD72933.1"/>
    </source>
</evidence>
<dbReference type="Gene3D" id="3.30.2310.20">
    <property type="entry name" value="RelE-like"/>
    <property type="match status" value="1"/>
</dbReference>
<sequence>MSFELLYKPTFTNQLLTIPQDRLRQVLEKIELLRENPKPHGKLKKKLHGYKGNIYRLRSGDQRIIYTYGNGWVALLGVDARKDVYKGDKLVAGETELDTSSLPDMQDLLTPTPAPPTAQRKPTVEQLENYLPVQLTPDFLKRLLVPAQFFDALTACKTLDHLTSAAIPEPLRERVFDAVTTPNFDQVLSQPDLIAGADELLKFKEGNLLGFLLKLNPEQEKYVTWAIKSKGPTLLKGGPGTGKSTVALYRAREVLDRLKAEGVARPKILFTTYTNALVKFSQQLLTQLLGTDAKFVDVKTADKIAYALVVKATGKPAIASSTQQKRLLKSALVDAISSLPGNRLQQQAQRLILQRLHPDYLLEELNSVITARNLQSLADYESTSRSGRRVRLNKTQRQAVWHLHQHFTQQLSEQSIETWPQLRNRALKILAASDTPLVYDAVIIDEAQDLEPNALRLLAQLCRQPNRLFITADANQSIYGSGFRWADVSESLKFVGRTGILRVNHRTTQEIDAAAHNYLYDGSLDNETLEPQYIHSGPPPAIRAVRDREQESYLLAQFCRAAAREFRLGMGACAILTPSDKAGKALADQLCYLGVESHFMASKDLDLNRKGVKVLPLKAAKGLEFPIVAIAGFFDGVYPYIPKGTSDLEIQEILARERRTLFVAMTRAMRALLVVVPAARPQRKPSPLLQSFDSDFWNLGKTDA</sequence>
<evidence type="ECO:0000313" key="12">
    <source>
        <dbReference type="Proteomes" id="UP000248857"/>
    </source>
</evidence>
<keyword evidence="3 9" id="KW-0347">Helicase</keyword>
<dbReference type="InterPro" id="IPR035093">
    <property type="entry name" value="RelE/ParE_toxin_dom_sf"/>
</dbReference>
<accession>A0A2W1JH69</accession>
<comment type="catalytic activity">
    <reaction evidence="8">
        <text>ATP + H2O = ADP + phosphate + H(+)</text>
        <dbReference type="Rhea" id="RHEA:13065"/>
        <dbReference type="ChEBI" id="CHEBI:15377"/>
        <dbReference type="ChEBI" id="CHEBI:15378"/>
        <dbReference type="ChEBI" id="CHEBI:30616"/>
        <dbReference type="ChEBI" id="CHEBI:43474"/>
        <dbReference type="ChEBI" id="CHEBI:456216"/>
        <dbReference type="EC" id="5.6.2.4"/>
    </reaction>
</comment>
<dbReference type="PANTHER" id="PTHR11070:SF45">
    <property type="entry name" value="DNA 3'-5' HELICASE"/>
    <property type="match status" value="1"/>
</dbReference>
<dbReference type="EC" id="5.6.2.4" evidence="7"/>
<feature type="binding site" evidence="9">
    <location>
        <begin position="237"/>
        <end position="244"/>
    </location>
    <ligand>
        <name>ATP</name>
        <dbReference type="ChEBI" id="CHEBI:30616"/>
    </ligand>
</feature>
<dbReference type="Pfam" id="PF13361">
    <property type="entry name" value="UvrD_C"/>
    <property type="match status" value="1"/>
</dbReference>
<evidence type="ECO:0000256" key="5">
    <source>
        <dbReference type="ARBA" id="ARBA00023235"/>
    </source>
</evidence>
<evidence type="ECO:0000256" key="6">
    <source>
        <dbReference type="ARBA" id="ARBA00034617"/>
    </source>
</evidence>